<dbReference type="OrthoDB" id="9764216at2"/>
<dbReference type="EMBL" id="PEOG01000021">
    <property type="protein sequence ID" value="PIM53387.1"/>
    <property type="molecule type" value="Genomic_DNA"/>
</dbReference>
<comment type="caution">
    <text evidence="2">The sequence shown here is derived from an EMBL/GenBank/DDBJ whole genome shotgun (WGS) entry which is preliminary data.</text>
</comment>
<accession>A0A2G9CAE8</accession>
<dbReference type="InterPro" id="IPR008912">
    <property type="entry name" value="Uncharacterised_CoxE"/>
</dbReference>
<evidence type="ECO:0000313" key="3">
    <source>
        <dbReference type="Proteomes" id="UP000231501"/>
    </source>
</evidence>
<sequence>MLIQFFYTLRAAKLPVSVKEYLTLLEAMKAGVLDDSAEGGSGPTVDKFYALARTALVKDEALFDKFDRAFAAYFKGVELMGDLFKALPQEWLTRQLERELTPEQLAQLKALDWDELMDTLRQRLEEQQERHEGGSRWIGTGGTSPFGNGGVNPRGVRIGGPGGQRSAVKVWEQRAYKDYDDGIELGTRNIKVALRRLRRFAREGSDLELDLDDTIHKTAANAGMLDIRMIPERHNKVKLLLLMDVGGTMDEHVHRVEELFSAVKSEFKHLEFFYFHNCVYDFVWKNNRRRFSEKTSTWDLIHKYNRDYKLIFVGDATMSPYEILQPGGSVEYNNEEAGAEWLQRLTNHFTRHVWINPEPAGVWQYRQSISLIQQLMQQRMMPLTMGGLEQAMRVLNR</sequence>
<dbReference type="PANTHER" id="PTHR39338:SF7">
    <property type="entry name" value="BLL6692 PROTEIN"/>
    <property type="match status" value="1"/>
</dbReference>
<keyword evidence="3" id="KW-1185">Reference proteome</keyword>
<protein>
    <recommendedName>
        <fullName evidence="4">VWA domain-containing protein</fullName>
    </recommendedName>
</protein>
<dbReference type="RefSeq" id="WP_099861410.1">
    <property type="nucleotide sequence ID" value="NZ_PEOG01000021.1"/>
</dbReference>
<dbReference type="Proteomes" id="UP000231501">
    <property type="component" value="Unassembled WGS sequence"/>
</dbReference>
<organism evidence="2 3">
    <name type="scientific">Roseateles chitinivorans</name>
    <dbReference type="NCBI Taxonomy" id="2917965"/>
    <lineage>
        <taxon>Bacteria</taxon>
        <taxon>Pseudomonadati</taxon>
        <taxon>Pseudomonadota</taxon>
        <taxon>Betaproteobacteria</taxon>
        <taxon>Burkholderiales</taxon>
        <taxon>Sphaerotilaceae</taxon>
        <taxon>Roseateles</taxon>
    </lineage>
</organism>
<dbReference type="PANTHER" id="PTHR39338">
    <property type="entry name" value="BLL5662 PROTEIN-RELATED"/>
    <property type="match status" value="1"/>
</dbReference>
<name>A0A2G9CAE8_9BURK</name>
<dbReference type="AlphaFoldDB" id="A0A2G9CAE8"/>
<evidence type="ECO:0000313" key="2">
    <source>
        <dbReference type="EMBL" id="PIM53387.1"/>
    </source>
</evidence>
<dbReference type="Pfam" id="PF05762">
    <property type="entry name" value="VWA_CoxE"/>
    <property type="match status" value="1"/>
</dbReference>
<evidence type="ECO:0008006" key="4">
    <source>
        <dbReference type="Google" id="ProtNLM"/>
    </source>
</evidence>
<gene>
    <name evidence="2" type="ORF">CS062_09440</name>
</gene>
<reference evidence="2 3" key="1">
    <citation type="submission" date="2017-11" db="EMBL/GenBank/DDBJ databases">
        <title>Draft genome sequence of Mitsuaria sp. HWN-4.</title>
        <authorList>
            <person name="Gundlapally S.R."/>
        </authorList>
    </citation>
    <scope>NUCLEOTIDE SEQUENCE [LARGE SCALE GENOMIC DNA]</scope>
    <source>
        <strain evidence="2 3">HWN-4</strain>
    </source>
</reference>
<evidence type="ECO:0000256" key="1">
    <source>
        <dbReference type="SAM" id="MobiDB-lite"/>
    </source>
</evidence>
<proteinExistence type="predicted"/>
<feature type="region of interest" description="Disordered" evidence="1">
    <location>
        <begin position="127"/>
        <end position="151"/>
    </location>
</feature>
<feature type="compositionally biased region" description="Gly residues" evidence="1">
    <location>
        <begin position="139"/>
        <end position="151"/>
    </location>
</feature>